<gene>
    <name evidence="1" type="ORF">PBLR_13047</name>
</gene>
<dbReference type="Proteomes" id="UP000304148">
    <property type="component" value="Chromosome"/>
</dbReference>
<name>A0A383RBX4_PAEAL</name>
<organism evidence="1 2">
    <name type="scientific">Paenibacillus alvei</name>
    <name type="common">Bacillus alvei</name>
    <dbReference type="NCBI Taxonomy" id="44250"/>
    <lineage>
        <taxon>Bacteria</taxon>
        <taxon>Bacillati</taxon>
        <taxon>Bacillota</taxon>
        <taxon>Bacilli</taxon>
        <taxon>Bacillales</taxon>
        <taxon>Paenibacillaceae</taxon>
        <taxon>Paenibacillus</taxon>
    </lineage>
</organism>
<protein>
    <submittedName>
        <fullName evidence="1">Uncharacterized protein</fullName>
    </submittedName>
</protein>
<evidence type="ECO:0000313" key="2">
    <source>
        <dbReference type="Proteomes" id="UP000304148"/>
    </source>
</evidence>
<reference evidence="2" key="1">
    <citation type="submission" date="2018-08" db="EMBL/GenBank/DDBJ databases">
        <authorList>
            <person name="Chevrot R."/>
        </authorList>
    </citation>
    <scope>NUCLEOTIDE SEQUENCE [LARGE SCALE GENOMIC DNA]</scope>
</reference>
<evidence type="ECO:0000313" key="1">
    <source>
        <dbReference type="EMBL" id="SYX84625.1"/>
    </source>
</evidence>
<sequence length="115" mass="13412">MSKYKIASIDDTSFAAKRISAKYIVEDPAAIEDKETIRSIILEQLDQLKVHAGKTFEIVHMYFYSLATQENNGIPFCRAQWISAECMTKPDKISHNEYMQGIYIEWDEMYKHLNL</sequence>
<dbReference type="AlphaFoldDB" id="A0A383RBX4"/>
<dbReference type="EMBL" id="LS992241">
    <property type="protein sequence ID" value="SYX84625.1"/>
    <property type="molecule type" value="Genomic_DNA"/>
</dbReference>
<dbReference type="RefSeq" id="WP_138186497.1">
    <property type="nucleotide sequence ID" value="NZ_LS992241.1"/>
</dbReference>
<accession>A0A383RBX4</accession>
<proteinExistence type="predicted"/>